<dbReference type="InterPro" id="IPR036291">
    <property type="entry name" value="NAD(P)-bd_dom_sf"/>
</dbReference>
<evidence type="ECO:0000256" key="2">
    <source>
        <dbReference type="ARBA" id="ARBA00022857"/>
    </source>
</evidence>
<dbReference type="Proteomes" id="UP000054771">
    <property type="component" value="Unassembled WGS sequence"/>
</dbReference>
<organism evidence="5 6">
    <name type="scientific">Aspergillus calidoustus</name>
    <dbReference type="NCBI Taxonomy" id="454130"/>
    <lineage>
        <taxon>Eukaryota</taxon>
        <taxon>Fungi</taxon>
        <taxon>Dikarya</taxon>
        <taxon>Ascomycota</taxon>
        <taxon>Pezizomycotina</taxon>
        <taxon>Eurotiomycetes</taxon>
        <taxon>Eurotiomycetidae</taxon>
        <taxon>Eurotiales</taxon>
        <taxon>Aspergillaceae</taxon>
        <taxon>Aspergillus</taxon>
        <taxon>Aspergillus subgen. Nidulantes</taxon>
    </lineage>
</organism>
<reference evidence="6" key="1">
    <citation type="journal article" date="2016" name="Genome Announc.">
        <title>Draft genome sequences of fungus Aspergillus calidoustus.</title>
        <authorList>
            <person name="Horn F."/>
            <person name="Linde J."/>
            <person name="Mattern D.J."/>
            <person name="Walther G."/>
            <person name="Guthke R."/>
            <person name="Scherlach K."/>
            <person name="Martin K."/>
            <person name="Brakhage A.A."/>
            <person name="Petzke L."/>
            <person name="Valiante V."/>
        </authorList>
    </citation>
    <scope>NUCLEOTIDE SEQUENCE [LARGE SCALE GENOMIC DNA]</scope>
    <source>
        <strain evidence="6">SF006504</strain>
    </source>
</reference>
<protein>
    <recommendedName>
        <fullName evidence="4">NmrA-like domain-containing protein</fullName>
    </recommendedName>
</protein>
<evidence type="ECO:0000313" key="6">
    <source>
        <dbReference type="Proteomes" id="UP000054771"/>
    </source>
</evidence>
<dbReference type="GO" id="GO:0005634">
    <property type="term" value="C:nucleus"/>
    <property type="evidence" value="ECO:0007669"/>
    <property type="project" value="TreeGrafter"/>
</dbReference>
<dbReference type="InterPro" id="IPR008030">
    <property type="entry name" value="NmrA-like"/>
</dbReference>
<dbReference type="Gene3D" id="3.40.50.720">
    <property type="entry name" value="NAD(P)-binding Rossmann-like Domain"/>
    <property type="match status" value="1"/>
</dbReference>
<gene>
    <name evidence="5" type="ORF">ASPCAL07521</name>
</gene>
<evidence type="ECO:0000256" key="1">
    <source>
        <dbReference type="ARBA" id="ARBA00006328"/>
    </source>
</evidence>
<proteinExistence type="inferred from homology"/>
<keyword evidence="6" id="KW-1185">Reference proteome</keyword>
<dbReference type="GO" id="GO:0016491">
    <property type="term" value="F:oxidoreductase activity"/>
    <property type="evidence" value="ECO:0007669"/>
    <property type="project" value="UniProtKB-KW"/>
</dbReference>
<dbReference type="STRING" id="454130.A0A0U5G3Y4"/>
<name>A0A0U5G3Y4_ASPCI</name>
<comment type="similarity">
    <text evidence="1">Belongs to the NmrA-type oxidoreductase family.</text>
</comment>
<keyword evidence="2" id="KW-0521">NADP</keyword>
<dbReference type="InterPro" id="IPR051164">
    <property type="entry name" value="NmrA-like_oxidored"/>
</dbReference>
<dbReference type="AlphaFoldDB" id="A0A0U5G3Y4"/>
<evidence type="ECO:0000256" key="3">
    <source>
        <dbReference type="ARBA" id="ARBA00023002"/>
    </source>
</evidence>
<dbReference type="PANTHER" id="PTHR42748:SF30">
    <property type="entry name" value="NMRA-LIKE DOMAIN-CONTAINING PROTEIN"/>
    <property type="match status" value="1"/>
</dbReference>
<dbReference type="PANTHER" id="PTHR42748">
    <property type="entry name" value="NITROGEN METABOLITE REPRESSION PROTEIN NMRA FAMILY MEMBER"/>
    <property type="match status" value="1"/>
</dbReference>
<dbReference type="Gene3D" id="3.90.25.10">
    <property type="entry name" value="UDP-galactose 4-epimerase, domain 1"/>
    <property type="match status" value="1"/>
</dbReference>
<evidence type="ECO:0000313" key="5">
    <source>
        <dbReference type="EMBL" id="CEL06416.1"/>
    </source>
</evidence>
<accession>A0A0U5G3Y4</accession>
<dbReference type="EMBL" id="CDMC01000005">
    <property type="protein sequence ID" value="CEL06416.1"/>
    <property type="molecule type" value="Genomic_DNA"/>
</dbReference>
<keyword evidence="3" id="KW-0560">Oxidoreductase</keyword>
<dbReference type="OrthoDB" id="3358371at2759"/>
<evidence type="ECO:0000259" key="4">
    <source>
        <dbReference type="Pfam" id="PF05368"/>
    </source>
</evidence>
<feature type="domain" description="NmrA-like" evidence="4">
    <location>
        <begin position="6"/>
        <end position="284"/>
    </location>
</feature>
<dbReference type="SUPFAM" id="SSF51735">
    <property type="entry name" value="NAD(P)-binding Rossmann-fold domains"/>
    <property type="match status" value="1"/>
</dbReference>
<dbReference type="Pfam" id="PF05368">
    <property type="entry name" value="NmrA"/>
    <property type="match status" value="1"/>
</dbReference>
<sequence length="298" mass="32848">MNNRYSGGSVANVFLKEPGWKVRALTRNPTSIKSQALAAQGANVVQVDINVPVTLLAAFEGANAIFAVSDFWGLYSDPTNKDKASLGQTLNVWAGEHETQQLKNIIEAAAKVLTLERFILSSLSNAAKWSKGKYTYVYHFDSKAKAAEYCEETYPELWAKTSIYQPGFFLGYYTLNGLSQLTKSAGVVQSIGHVDPDVKLPFIAAEEDSGPFVRALIQDTAGKNLIGYRGWLTTRELAEKFSQATALKTEVITLLKGHFPPSVPTELKAELEDNLAYWSEFGYEGRDDPTVIHPRDVS</sequence>